<dbReference type="HOGENOM" id="CLU_1555722_0_0_1"/>
<reference evidence="1 2" key="1">
    <citation type="submission" date="2014-04" db="EMBL/GenBank/DDBJ databases">
        <authorList>
            <consortium name="DOE Joint Genome Institute"/>
            <person name="Kuo A."/>
            <person name="Martino E."/>
            <person name="Perotto S."/>
            <person name="Kohler A."/>
            <person name="Nagy L.G."/>
            <person name="Floudas D."/>
            <person name="Copeland A."/>
            <person name="Barry K.W."/>
            <person name="Cichocki N."/>
            <person name="Veneault-Fourrey C."/>
            <person name="LaButti K."/>
            <person name="Lindquist E.A."/>
            <person name="Lipzen A."/>
            <person name="Lundell T."/>
            <person name="Morin E."/>
            <person name="Murat C."/>
            <person name="Sun H."/>
            <person name="Tunlid A."/>
            <person name="Henrissat B."/>
            <person name="Grigoriev I.V."/>
            <person name="Hibbett D.S."/>
            <person name="Martin F."/>
            <person name="Nordberg H.P."/>
            <person name="Cantor M.N."/>
            <person name="Hua S.X."/>
        </authorList>
    </citation>
    <scope>NUCLEOTIDE SEQUENCE [LARGE SCALE GENOMIC DNA]</scope>
    <source>
        <strain evidence="1 2">Zn</strain>
    </source>
</reference>
<organism evidence="1 2">
    <name type="scientific">Oidiodendron maius (strain Zn)</name>
    <dbReference type="NCBI Taxonomy" id="913774"/>
    <lineage>
        <taxon>Eukaryota</taxon>
        <taxon>Fungi</taxon>
        <taxon>Dikarya</taxon>
        <taxon>Ascomycota</taxon>
        <taxon>Pezizomycotina</taxon>
        <taxon>Leotiomycetes</taxon>
        <taxon>Leotiomycetes incertae sedis</taxon>
        <taxon>Myxotrichaceae</taxon>
        <taxon>Oidiodendron</taxon>
    </lineage>
</organism>
<evidence type="ECO:0000313" key="2">
    <source>
        <dbReference type="Proteomes" id="UP000054321"/>
    </source>
</evidence>
<sequence length="172" mass="19237">MAEDRCRWVSYTEYIELAKTQLAPAEFATTLESIYKKFPPKGEYTALQAYLEPALAPVDAPAIPMPRPALAAIFNPTGPPVTLQPVLTLLKKRKQRRESSMPHVLDLPEALRLLSELQNISKMWDNQYRMLLIFLASLSPPQPTPLYTTLPWSLPSLALQPVPSSDDNIVPG</sequence>
<accession>A0A0C3GLM2</accession>
<dbReference type="EMBL" id="KN832945">
    <property type="protein sequence ID" value="KIM92479.1"/>
    <property type="molecule type" value="Genomic_DNA"/>
</dbReference>
<dbReference type="AlphaFoldDB" id="A0A0C3GLM2"/>
<dbReference type="InParanoid" id="A0A0C3GLM2"/>
<proteinExistence type="predicted"/>
<gene>
    <name evidence="1" type="ORF">OIDMADRAFT_36548</name>
</gene>
<dbReference type="Proteomes" id="UP000054321">
    <property type="component" value="Unassembled WGS sequence"/>
</dbReference>
<protein>
    <submittedName>
        <fullName evidence="1">Uncharacterized protein</fullName>
    </submittedName>
</protein>
<evidence type="ECO:0000313" key="1">
    <source>
        <dbReference type="EMBL" id="KIM92479.1"/>
    </source>
</evidence>
<name>A0A0C3GLM2_OIDMZ</name>
<reference evidence="2" key="2">
    <citation type="submission" date="2015-01" db="EMBL/GenBank/DDBJ databases">
        <title>Evolutionary Origins and Diversification of the Mycorrhizal Mutualists.</title>
        <authorList>
            <consortium name="DOE Joint Genome Institute"/>
            <consortium name="Mycorrhizal Genomics Consortium"/>
            <person name="Kohler A."/>
            <person name="Kuo A."/>
            <person name="Nagy L.G."/>
            <person name="Floudas D."/>
            <person name="Copeland A."/>
            <person name="Barry K.W."/>
            <person name="Cichocki N."/>
            <person name="Veneault-Fourrey C."/>
            <person name="LaButti K."/>
            <person name="Lindquist E.A."/>
            <person name="Lipzen A."/>
            <person name="Lundell T."/>
            <person name="Morin E."/>
            <person name="Murat C."/>
            <person name="Riley R."/>
            <person name="Ohm R."/>
            <person name="Sun H."/>
            <person name="Tunlid A."/>
            <person name="Henrissat B."/>
            <person name="Grigoriev I.V."/>
            <person name="Hibbett D.S."/>
            <person name="Martin F."/>
        </authorList>
    </citation>
    <scope>NUCLEOTIDE SEQUENCE [LARGE SCALE GENOMIC DNA]</scope>
    <source>
        <strain evidence="2">Zn</strain>
    </source>
</reference>
<keyword evidence="2" id="KW-1185">Reference proteome</keyword>